<evidence type="ECO:0000313" key="3">
    <source>
        <dbReference type="Proteomes" id="UP000280346"/>
    </source>
</evidence>
<keyword evidence="3" id="KW-1185">Reference proteome</keyword>
<comment type="caution">
    <text evidence="2">The sequence shown here is derived from an EMBL/GenBank/DDBJ whole genome shotgun (WGS) entry which is preliminary data.</text>
</comment>
<organism evidence="2 3">
    <name type="scientific">Azospirillum doebereinerae</name>
    <dbReference type="NCBI Taxonomy" id="92933"/>
    <lineage>
        <taxon>Bacteria</taxon>
        <taxon>Pseudomonadati</taxon>
        <taxon>Pseudomonadota</taxon>
        <taxon>Alphaproteobacteria</taxon>
        <taxon>Rhodospirillales</taxon>
        <taxon>Azospirillaceae</taxon>
        <taxon>Azospirillum</taxon>
    </lineage>
</organism>
<dbReference type="RefSeq" id="WP_127003260.1">
    <property type="nucleotide sequence ID" value="NZ_JBNPXW010000005.1"/>
</dbReference>
<feature type="transmembrane region" description="Helical" evidence="1">
    <location>
        <begin position="84"/>
        <end position="107"/>
    </location>
</feature>
<dbReference type="Proteomes" id="UP000280346">
    <property type="component" value="Unassembled WGS sequence"/>
</dbReference>
<reference evidence="2 3" key="1">
    <citation type="submission" date="2018-12" db="EMBL/GenBank/DDBJ databases">
        <authorList>
            <person name="Yang Y."/>
        </authorList>
    </citation>
    <scope>NUCLEOTIDE SEQUENCE [LARGE SCALE GENOMIC DNA]</scope>
    <source>
        <strain evidence="2 3">GSF71</strain>
    </source>
</reference>
<accession>A0A433J211</accession>
<protein>
    <submittedName>
        <fullName evidence="2">Uncharacterized protein</fullName>
    </submittedName>
</protein>
<feature type="transmembrane region" description="Helical" evidence="1">
    <location>
        <begin position="51"/>
        <end position="72"/>
    </location>
</feature>
<keyword evidence="1" id="KW-0812">Transmembrane</keyword>
<keyword evidence="1" id="KW-1133">Transmembrane helix</keyword>
<keyword evidence="1" id="KW-0472">Membrane</keyword>
<feature type="transmembrane region" description="Helical" evidence="1">
    <location>
        <begin position="12"/>
        <end position="31"/>
    </location>
</feature>
<dbReference type="AlphaFoldDB" id="A0A433J211"/>
<proteinExistence type="predicted"/>
<sequence length="110" mass="11511">MSGRPASRPVFLPILAAFTIWAVGFLALYGLQATGCRLGWQDAELLPGVTHLRLALCLLLAGLAAAVVAVVLRLRRLPAGFARTVGLAVSLAAAASTLFSFSGVFWLSLC</sequence>
<name>A0A433J211_9PROT</name>
<dbReference type="OrthoDB" id="7277252at2"/>
<evidence type="ECO:0000256" key="1">
    <source>
        <dbReference type="SAM" id="Phobius"/>
    </source>
</evidence>
<dbReference type="EMBL" id="RZIJ01000027">
    <property type="protein sequence ID" value="RUQ65116.1"/>
    <property type="molecule type" value="Genomic_DNA"/>
</dbReference>
<gene>
    <name evidence="2" type="ORF">EJ913_25555</name>
</gene>
<evidence type="ECO:0000313" key="2">
    <source>
        <dbReference type="EMBL" id="RUQ65116.1"/>
    </source>
</evidence>